<dbReference type="RefSeq" id="XP_015404730.1">
    <property type="nucleotide sequence ID" value="XM_015553265.1"/>
</dbReference>
<evidence type="ECO:0000313" key="4">
    <source>
        <dbReference type="Proteomes" id="UP000037505"/>
    </source>
</evidence>
<gene>
    <name evidence="3" type="ORF">ANOM_008009</name>
</gene>
<feature type="transmembrane region" description="Helical" evidence="2">
    <location>
        <begin position="24"/>
        <end position="43"/>
    </location>
</feature>
<keyword evidence="4" id="KW-1185">Reference proteome</keyword>
<dbReference type="Proteomes" id="UP000037505">
    <property type="component" value="Unassembled WGS sequence"/>
</dbReference>
<feature type="transmembrane region" description="Helical" evidence="2">
    <location>
        <begin position="55"/>
        <end position="76"/>
    </location>
</feature>
<name>A0A0L1IWD4_ASPN3</name>
<feature type="compositionally biased region" description="Polar residues" evidence="1">
    <location>
        <begin position="95"/>
        <end position="111"/>
    </location>
</feature>
<feature type="transmembrane region" description="Helical" evidence="2">
    <location>
        <begin position="132"/>
        <end position="150"/>
    </location>
</feature>
<keyword evidence="2" id="KW-0812">Transmembrane</keyword>
<comment type="caution">
    <text evidence="3">The sequence shown here is derived from an EMBL/GenBank/DDBJ whole genome shotgun (WGS) entry which is preliminary data.</text>
</comment>
<proteinExistence type="predicted"/>
<dbReference type="STRING" id="1509407.A0A0L1IWD4"/>
<evidence type="ECO:0000313" key="3">
    <source>
        <dbReference type="EMBL" id="KNG83807.1"/>
    </source>
</evidence>
<dbReference type="EMBL" id="JNOM01000245">
    <property type="protein sequence ID" value="KNG83807.1"/>
    <property type="molecule type" value="Genomic_DNA"/>
</dbReference>
<protein>
    <submittedName>
        <fullName evidence="3">Uncharacterized protein</fullName>
    </submittedName>
</protein>
<keyword evidence="2" id="KW-1133">Transmembrane helix</keyword>
<keyword evidence="2" id="KW-0472">Membrane</keyword>
<sequence length="152" mass="17270">MSFLRRIQQWFQDLATAAPITHKATRIFGFMILYILIFYVCRYQITQIPPLSRNILSIFIELIVIPIFYAMMYPLVCGKEANEGIPTDPELQPQAEPTSDAGSDPDSTSQDSNKDAGKDAPSSRQSVNGDRFHILRLGLLMSTATIWFFFCR</sequence>
<accession>A0A0L1IWD4</accession>
<reference evidence="3 4" key="1">
    <citation type="submission" date="2014-06" db="EMBL/GenBank/DDBJ databases">
        <title>The Genome of the Aflatoxigenic Filamentous Fungus Aspergillus nomius.</title>
        <authorList>
            <person name="Moore M.G."/>
            <person name="Shannon B.M."/>
            <person name="Brian M.M."/>
        </authorList>
    </citation>
    <scope>NUCLEOTIDE SEQUENCE [LARGE SCALE GENOMIC DNA]</scope>
    <source>
        <strain evidence="3 4">NRRL 13137</strain>
    </source>
</reference>
<organism evidence="3 4">
    <name type="scientific">Aspergillus nomiae NRRL (strain ATCC 15546 / NRRL 13137 / CBS 260.88 / M93)</name>
    <dbReference type="NCBI Taxonomy" id="1509407"/>
    <lineage>
        <taxon>Eukaryota</taxon>
        <taxon>Fungi</taxon>
        <taxon>Dikarya</taxon>
        <taxon>Ascomycota</taxon>
        <taxon>Pezizomycotina</taxon>
        <taxon>Eurotiomycetes</taxon>
        <taxon>Eurotiomycetidae</taxon>
        <taxon>Eurotiales</taxon>
        <taxon>Aspergillaceae</taxon>
        <taxon>Aspergillus</taxon>
        <taxon>Aspergillus subgen. Circumdati</taxon>
    </lineage>
</organism>
<dbReference type="AlphaFoldDB" id="A0A0L1IWD4"/>
<feature type="region of interest" description="Disordered" evidence="1">
    <location>
        <begin position="84"/>
        <end position="125"/>
    </location>
</feature>
<evidence type="ECO:0000256" key="1">
    <source>
        <dbReference type="SAM" id="MobiDB-lite"/>
    </source>
</evidence>
<dbReference type="GeneID" id="26809813"/>
<evidence type="ECO:0000256" key="2">
    <source>
        <dbReference type="SAM" id="Phobius"/>
    </source>
</evidence>